<keyword evidence="5" id="KW-0808">Transferase</keyword>
<dbReference type="EC" id="2.7.8.-" evidence="5"/>
<dbReference type="PANTHER" id="PTHR30576">
    <property type="entry name" value="COLANIC BIOSYNTHESIS UDP-GLUCOSE LIPID CARRIER TRANSFERASE"/>
    <property type="match status" value="1"/>
</dbReference>
<keyword evidence="3" id="KW-0472">Membrane</keyword>
<feature type="domain" description="Bacterial sugar transferase" evidence="4">
    <location>
        <begin position="15"/>
        <end position="186"/>
    </location>
</feature>
<sequence length="187" mass="20813">MKEAAIQMDHPALAKRMFDLALALPGLAVAAPIVLVAMALIRATSQGPAIFAQERVGRHEQPFRCYKLRTMYVNTPHVATHEVAVSAITPLGAFLRRFKIDELPQLWNVVIGQMSMVGPRPCLPGQEELVRHRRTLGIFSLRPGITGLAQVRGIDMSNPQRCAETDAEYMHAISLREDLRLIVRTIL</sequence>
<keyword evidence="3" id="KW-0812">Transmembrane</keyword>
<comment type="similarity">
    <text evidence="1">Belongs to the bacterial sugar transferase family.</text>
</comment>
<dbReference type="Pfam" id="PF02397">
    <property type="entry name" value="Bac_transf"/>
    <property type="match status" value="1"/>
</dbReference>
<dbReference type="InterPro" id="IPR003362">
    <property type="entry name" value="Bact_transf"/>
</dbReference>
<evidence type="ECO:0000256" key="1">
    <source>
        <dbReference type="ARBA" id="ARBA00006464"/>
    </source>
</evidence>
<name>A0ABV3WVV7_9HYPH</name>
<protein>
    <submittedName>
        <fullName evidence="5">Sugar transferase</fullName>
        <ecNumber evidence="5">2.7.8.-</ecNumber>
    </submittedName>
</protein>
<keyword evidence="6" id="KW-1185">Reference proteome</keyword>
<gene>
    <name evidence="5" type="ORF">V1479_15525</name>
</gene>
<evidence type="ECO:0000259" key="4">
    <source>
        <dbReference type="Pfam" id="PF02397"/>
    </source>
</evidence>
<dbReference type="RefSeq" id="WP_368803714.1">
    <property type="nucleotide sequence ID" value="NZ_JAZHFV010000005.1"/>
</dbReference>
<evidence type="ECO:0000313" key="5">
    <source>
        <dbReference type="EMBL" id="MEX4008724.1"/>
    </source>
</evidence>
<reference evidence="5 6" key="1">
    <citation type="submission" date="2024-01" db="EMBL/GenBank/DDBJ databases">
        <title>New evidence supports the origin of RcGTA from prophage.</title>
        <authorList>
            <person name="Xu Y."/>
            <person name="Liu B."/>
            <person name="Chen F."/>
        </authorList>
    </citation>
    <scope>NUCLEOTIDE SEQUENCE [LARGE SCALE GENOMIC DNA]</scope>
    <source>
        <strain evidence="5 6">CBW1107-2</strain>
    </source>
</reference>
<dbReference type="PANTHER" id="PTHR30576:SF10">
    <property type="entry name" value="SLL5057 PROTEIN"/>
    <property type="match status" value="1"/>
</dbReference>
<dbReference type="Proteomes" id="UP001559025">
    <property type="component" value="Unassembled WGS sequence"/>
</dbReference>
<dbReference type="GO" id="GO:0016740">
    <property type="term" value="F:transferase activity"/>
    <property type="evidence" value="ECO:0007669"/>
    <property type="project" value="UniProtKB-KW"/>
</dbReference>
<organism evidence="5 6">
    <name type="scientific">Neoaquamicrobium sediminum</name>
    <dbReference type="NCBI Taxonomy" id="1849104"/>
    <lineage>
        <taxon>Bacteria</taxon>
        <taxon>Pseudomonadati</taxon>
        <taxon>Pseudomonadota</taxon>
        <taxon>Alphaproteobacteria</taxon>
        <taxon>Hyphomicrobiales</taxon>
        <taxon>Phyllobacteriaceae</taxon>
        <taxon>Neoaquamicrobium</taxon>
    </lineage>
</organism>
<evidence type="ECO:0000256" key="2">
    <source>
        <dbReference type="ARBA" id="ARBA00023169"/>
    </source>
</evidence>
<comment type="caution">
    <text evidence="5">The sequence shown here is derived from an EMBL/GenBank/DDBJ whole genome shotgun (WGS) entry which is preliminary data.</text>
</comment>
<accession>A0ABV3WVV7</accession>
<keyword evidence="3" id="KW-1133">Transmembrane helix</keyword>
<dbReference type="EMBL" id="JAZHFV010000005">
    <property type="protein sequence ID" value="MEX4008724.1"/>
    <property type="molecule type" value="Genomic_DNA"/>
</dbReference>
<keyword evidence="2" id="KW-0270">Exopolysaccharide synthesis</keyword>
<evidence type="ECO:0000313" key="6">
    <source>
        <dbReference type="Proteomes" id="UP001559025"/>
    </source>
</evidence>
<feature type="transmembrane region" description="Helical" evidence="3">
    <location>
        <begin position="20"/>
        <end position="41"/>
    </location>
</feature>
<evidence type="ECO:0000256" key="3">
    <source>
        <dbReference type="SAM" id="Phobius"/>
    </source>
</evidence>
<proteinExistence type="inferred from homology"/>